<gene>
    <name evidence="1" type="ORF">NBRC116585_16220</name>
</gene>
<protein>
    <recommendedName>
        <fullName evidence="3">DUF4209 domain-containing protein</fullName>
    </recommendedName>
</protein>
<comment type="caution">
    <text evidence="1">The sequence shown here is derived from an EMBL/GenBank/DDBJ whole genome shotgun (WGS) entry which is preliminary data.</text>
</comment>
<dbReference type="EMBL" id="BAABWH010000004">
    <property type="protein sequence ID" value="GAA6145504.1"/>
    <property type="molecule type" value="Genomic_DNA"/>
</dbReference>
<organism evidence="1 2">
    <name type="scientific">Thalassolituus maritimus</name>
    <dbReference type="NCBI Taxonomy" id="484498"/>
    <lineage>
        <taxon>Bacteria</taxon>
        <taxon>Pseudomonadati</taxon>
        <taxon>Pseudomonadota</taxon>
        <taxon>Gammaproteobacteria</taxon>
        <taxon>Oceanospirillales</taxon>
        <taxon>Oceanospirillaceae</taxon>
        <taxon>Thalassolituus</taxon>
    </lineage>
</organism>
<evidence type="ECO:0000313" key="1">
    <source>
        <dbReference type="EMBL" id="GAA6145504.1"/>
    </source>
</evidence>
<reference evidence="1 2" key="1">
    <citation type="submission" date="2024-04" db="EMBL/GenBank/DDBJ databases">
        <title>Draft genome sequence of Thalassolituus maritimus NBRC 116585.</title>
        <authorList>
            <person name="Miyakawa T."/>
            <person name="Kusuya Y."/>
            <person name="Miura T."/>
        </authorList>
    </citation>
    <scope>NUCLEOTIDE SEQUENCE [LARGE SCALE GENOMIC DNA]</scope>
    <source>
        <strain evidence="1 2">5NW40-0001</strain>
    </source>
</reference>
<dbReference type="Proteomes" id="UP001481413">
    <property type="component" value="Unassembled WGS sequence"/>
</dbReference>
<sequence>MVFMMDKEERNRVVFHSTHDMSSGIHLSRAEKFLNGEAAINFDDINDILELYNICLFFENDMHLKSWSDAEVADYKEKSSAFKKEIGTFITNINDSNFLKCFKSVSYVYYGSFWMLMKNYQQFKKISPSEIETVLKEAPGQIRFLLKYKALVDKYRFVLCGFLKANPKSAEIILSKYEVENRFNSSKLYLPSCLTVQDKENIISSYVDSEDCNVNYLPIIQNAKKYNDFYISDKIKLAAKRKYQKYIEYRSGSGSDSLFKYGVDISYPENSSKIKHAWIEQDIVHYEFSLDYIKKKNHPYTLYRNFKDLFEYVDEHNIISLISKENQLGVFERTLGVRSKSEYVYGLAFRQLEMASMGQIHTYSNVLKSIGESLENILQTVFNDFLPELYGLPSNANLTIPTESASALEKIRVIAPEFESILKQYKLFVEDKQIDFELLQMSSGPTAVKDVPSLNNNKYIYINRNDPEVGLLVYYLFSDQTLLTYVDPFKDNQYSNFVDLLVSEEEIRFRNYEGFQHEDLKYLIDKGYIFVDEGDCIQVANWNRILILRDIFENEVASFYHYTADIQDEVLNMSEEGIVFLESSLFAIPEQNYLNYYLNRSEFNNGYDLRNSYLHGTQANPDKIDLHKYSYLTYLKLLVLVVLKIEDDLLIYSDYDNSYERSAKV</sequence>
<evidence type="ECO:0008006" key="3">
    <source>
        <dbReference type="Google" id="ProtNLM"/>
    </source>
</evidence>
<evidence type="ECO:0000313" key="2">
    <source>
        <dbReference type="Proteomes" id="UP001481413"/>
    </source>
</evidence>
<name>A0ABP9ZZG0_9GAMM</name>
<proteinExistence type="predicted"/>
<accession>A0ABP9ZZG0</accession>
<keyword evidence="2" id="KW-1185">Reference proteome</keyword>